<dbReference type="EMBL" id="JAGIZQ010000006">
    <property type="protein sequence ID" value="KAH6622608.1"/>
    <property type="molecule type" value="Genomic_DNA"/>
</dbReference>
<protein>
    <submittedName>
        <fullName evidence="1">Uncharacterized protein</fullName>
    </submittedName>
</protein>
<accession>A0ACB7NW93</accession>
<sequence length="408" mass="43618">MAPKDNGISRESVPTGTTLIIIVVFISVALYNVGELAFIIMATFKRRSGLYFWSFVVATGGIVPYGVGFLIKALQSPCPNWLYVTMIVVGWCCMVTGQSVVLYSRLHLVLRNERRLRMVLIMIITNAIICHIPITVMVYGANSSNPDPFIAPYSIYERVQVTLFFIQEAIISALYIHETVELMRTRSSGGMLDGGGGGGSGRGGRGGGARWLMTHLIAVNIIVVLLDATILALEYASLYDLQTSCKALAYSIKLKLEFSVLNRLVEITRGGGTSGHDSSYDRTPVELSGVRVGTLDGEQRRNWKSQAGGGGGGGSGMGNTVHVRSCARPSVELAEPAGASVVMTTEVTVHRDRRGSMSGVDGDGDGGSDLVSIGEASGMTLESTMEGTAGQSRAPSHSSERQIIERGD</sequence>
<organism evidence="1 2">
    <name type="scientific">Chaetomium tenue</name>
    <dbReference type="NCBI Taxonomy" id="1854479"/>
    <lineage>
        <taxon>Eukaryota</taxon>
        <taxon>Fungi</taxon>
        <taxon>Dikarya</taxon>
        <taxon>Ascomycota</taxon>
        <taxon>Pezizomycotina</taxon>
        <taxon>Sordariomycetes</taxon>
        <taxon>Sordariomycetidae</taxon>
        <taxon>Sordariales</taxon>
        <taxon>Chaetomiaceae</taxon>
        <taxon>Chaetomium</taxon>
    </lineage>
</organism>
<evidence type="ECO:0000313" key="2">
    <source>
        <dbReference type="Proteomes" id="UP000724584"/>
    </source>
</evidence>
<reference evidence="1 2" key="1">
    <citation type="journal article" date="2021" name="Nat. Commun.">
        <title>Genetic determinants of endophytism in the Arabidopsis root mycobiome.</title>
        <authorList>
            <person name="Mesny F."/>
            <person name="Miyauchi S."/>
            <person name="Thiergart T."/>
            <person name="Pickel B."/>
            <person name="Atanasova L."/>
            <person name="Karlsson M."/>
            <person name="Huettel B."/>
            <person name="Barry K.W."/>
            <person name="Haridas S."/>
            <person name="Chen C."/>
            <person name="Bauer D."/>
            <person name="Andreopoulos W."/>
            <person name="Pangilinan J."/>
            <person name="LaButti K."/>
            <person name="Riley R."/>
            <person name="Lipzen A."/>
            <person name="Clum A."/>
            <person name="Drula E."/>
            <person name="Henrissat B."/>
            <person name="Kohler A."/>
            <person name="Grigoriev I.V."/>
            <person name="Martin F.M."/>
            <person name="Hacquard S."/>
        </authorList>
    </citation>
    <scope>NUCLEOTIDE SEQUENCE [LARGE SCALE GENOMIC DNA]</scope>
    <source>
        <strain evidence="1 2">MPI-SDFR-AT-0079</strain>
    </source>
</reference>
<gene>
    <name evidence="1" type="ORF">F5144DRAFT_614575</name>
</gene>
<proteinExistence type="predicted"/>
<comment type="caution">
    <text evidence="1">The sequence shown here is derived from an EMBL/GenBank/DDBJ whole genome shotgun (WGS) entry which is preliminary data.</text>
</comment>
<dbReference type="Proteomes" id="UP000724584">
    <property type="component" value="Unassembled WGS sequence"/>
</dbReference>
<keyword evidence="2" id="KW-1185">Reference proteome</keyword>
<name>A0ACB7NW93_9PEZI</name>
<evidence type="ECO:0000313" key="1">
    <source>
        <dbReference type="EMBL" id="KAH6622608.1"/>
    </source>
</evidence>